<keyword evidence="8" id="KW-1185">Reference proteome</keyword>
<evidence type="ECO:0000259" key="5">
    <source>
        <dbReference type="Pfam" id="PF03446"/>
    </source>
</evidence>
<comment type="caution">
    <text evidence="7">The sequence shown here is derived from an EMBL/GenBank/DDBJ whole genome shotgun (WGS) entry which is preliminary data.</text>
</comment>
<dbReference type="PIRSF" id="PIRSF000103">
    <property type="entry name" value="HIBADH"/>
    <property type="match status" value="1"/>
</dbReference>
<evidence type="ECO:0000256" key="3">
    <source>
        <dbReference type="ARBA" id="ARBA00023027"/>
    </source>
</evidence>
<dbReference type="InterPro" id="IPR029154">
    <property type="entry name" value="HIBADH-like_NADP-bd"/>
</dbReference>
<protein>
    <submittedName>
        <fullName evidence="7">Uncharacterized protein</fullName>
    </submittedName>
</protein>
<evidence type="ECO:0000256" key="2">
    <source>
        <dbReference type="ARBA" id="ARBA00023002"/>
    </source>
</evidence>
<dbReference type="Pfam" id="PF03446">
    <property type="entry name" value="NAD_binding_2"/>
    <property type="match status" value="1"/>
</dbReference>
<keyword evidence="2" id="KW-0560">Oxidoreductase</keyword>
<dbReference type="InterPro" id="IPR015815">
    <property type="entry name" value="HIBADH-related"/>
</dbReference>
<dbReference type="SUPFAM" id="SSF51735">
    <property type="entry name" value="NAD(P)-binding Rossmann-fold domains"/>
    <property type="match status" value="1"/>
</dbReference>
<evidence type="ECO:0000259" key="6">
    <source>
        <dbReference type="Pfam" id="PF14833"/>
    </source>
</evidence>
<dbReference type="InterPro" id="IPR051265">
    <property type="entry name" value="HIBADH-related_NP60_sf"/>
</dbReference>
<comment type="similarity">
    <text evidence="1">Belongs to the HIBADH-related family. NP60 subfamily.</text>
</comment>
<dbReference type="AlphaFoldDB" id="A0A9N9LXY3"/>
<feature type="domain" description="3-hydroxyisobutyrate dehydrogenase-like NAD-binding" evidence="6">
    <location>
        <begin position="190"/>
        <end position="305"/>
    </location>
</feature>
<dbReference type="InterPro" id="IPR006115">
    <property type="entry name" value="6PGDH_NADP-bd"/>
</dbReference>
<accession>A0A9N9LXY3</accession>
<evidence type="ECO:0000313" key="8">
    <source>
        <dbReference type="Proteomes" id="UP000701801"/>
    </source>
</evidence>
<name>A0A9N9LXY3_9HELO</name>
<organism evidence="7 8">
    <name type="scientific">Hymenoscyphus albidus</name>
    <dbReference type="NCBI Taxonomy" id="595503"/>
    <lineage>
        <taxon>Eukaryota</taxon>
        <taxon>Fungi</taxon>
        <taxon>Dikarya</taxon>
        <taxon>Ascomycota</taxon>
        <taxon>Pezizomycotina</taxon>
        <taxon>Leotiomycetes</taxon>
        <taxon>Helotiales</taxon>
        <taxon>Helotiaceae</taxon>
        <taxon>Hymenoscyphus</taxon>
    </lineage>
</organism>
<dbReference type="EMBL" id="CAJVRM010000714">
    <property type="protein sequence ID" value="CAG8983134.1"/>
    <property type="molecule type" value="Genomic_DNA"/>
</dbReference>
<dbReference type="Gene3D" id="3.40.50.720">
    <property type="entry name" value="NAD(P)-binding Rossmann-like Domain"/>
    <property type="match status" value="1"/>
</dbReference>
<feature type="active site" evidence="4">
    <location>
        <position position="191"/>
    </location>
</feature>
<dbReference type="PANTHER" id="PTHR43580">
    <property type="entry name" value="OXIDOREDUCTASE GLYR1-RELATED"/>
    <property type="match status" value="1"/>
</dbReference>
<dbReference type="Gene3D" id="1.10.1040.10">
    <property type="entry name" value="N-(1-d-carboxylethyl)-l-norvaline Dehydrogenase, domain 2"/>
    <property type="match status" value="1"/>
</dbReference>
<dbReference type="SUPFAM" id="SSF48179">
    <property type="entry name" value="6-phosphogluconate dehydrogenase C-terminal domain-like"/>
    <property type="match status" value="1"/>
</dbReference>
<dbReference type="InterPro" id="IPR013328">
    <property type="entry name" value="6PGD_dom2"/>
</dbReference>
<dbReference type="InterPro" id="IPR008927">
    <property type="entry name" value="6-PGluconate_DH-like_C_sf"/>
</dbReference>
<dbReference type="GO" id="GO:0050661">
    <property type="term" value="F:NADP binding"/>
    <property type="evidence" value="ECO:0007669"/>
    <property type="project" value="InterPro"/>
</dbReference>
<dbReference type="InterPro" id="IPR036291">
    <property type="entry name" value="NAD(P)-bd_dom_sf"/>
</dbReference>
<gene>
    <name evidence="7" type="ORF">HYALB_00004577</name>
</gene>
<keyword evidence="3" id="KW-0520">NAD</keyword>
<evidence type="ECO:0000256" key="4">
    <source>
        <dbReference type="PIRSR" id="PIRSR000103-1"/>
    </source>
</evidence>
<dbReference type="OrthoDB" id="435038at2759"/>
<evidence type="ECO:0000313" key="7">
    <source>
        <dbReference type="EMBL" id="CAG8983134.1"/>
    </source>
</evidence>
<dbReference type="Proteomes" id="UP000701801">
    <property type="component" value="Unassembled WGS sequence"/>
</dbReference>
<evidence type="ECO:0000256" key="1">
    <source>
        <dbReference type="ARBA" id="ARBA00007598"/>
    </source>
</evidence>
<dbReference type="PROSITE" id="PS00895">
    <property type="entry name" value="3_HYDROXYISOBUT_DH"/>
    <property type="match status" value="1"/>
</dbReference>
<proteinExistence type="inferred from homology"/>
<sequence length="319" mass="34168">MAPQLAFVGLGNMGRGMAKNLVEKGELDKPLILFNRTEKKATGQCLPFHTNQQIEFSQTLPSGKSVVVTTIEEVVSKSDIIFTCVGDDAAITSTIDTALASNPKGKVFVDCSTIHPNTSTELSKKITEAGASFVACPVFGAPAAADAGQLICVLAGPKESVSKVKPYTKGVMGRADIDFIDEPVEKALQLKIVGNTFVVNMVEALSESHVLAEKCGLGTEHLHGFVDALFGGPYATYSTRMLSGDYHKREEPLFAVDLARKDARHAMDLAKTAGTRMRMVEVADAHLVQVKEHKGEKGDIAAIYGAVRKEAGLKFENNS</sequence>
<dbReference type="Pfam" id="PF14833">
    <property type="entry name" value="NAD_binding_11"/>
    <property type="match status" value="1"/>
</dbReference>
<dbReference type="PANTHER" id="PTHR43580:SF3">
    <property type="entry name" value="6-PHOSPHOGLUCONATE DEHYDROGENASE FAMILY PROTEIN (AFU_ORTHOLOGUE AFUA_2G11600)"/>
    <property type="match status" value="1"/>
</dbReference>
<reference evidence="7" key="1">
    <citation type="submission" date="2021-07" db="EMBL/GenBank/DDBJ databases">
        <authorList>
            <person name="Durling M."/>
        </authorList>
    </citation>
    <scope>NUCLEOTIDE SEQUENCE</scope>
</reference>
<dbReference type="GO" id="GO:0016491">
    <property type="term" value="F:oxidoreductase activity"/>
    <property type="evidence" value="ECO:0007669"/>
    <property type="project" value="UniProtKB-KW"/>
</dbReference>
<dbReference type="InterPro" id="IPR002204">
    <property type="entry name" value="3-OH-isobutyrate_DH-rel_CS"/>
</dbReference>
<dbReference type="GO" id="GO:0051287">
    <property type="term" value="F:NAD binding"/>
    <property type="evidence" value="ECO:0007669"/>
    <property type="project" value="InterPro"/>
</dbReference>
<feature type="domain" description="6-phosphogluconate dehydrogenase NADP-binding" evidence="5">
    <location>
        <begin position="5"/>
        <end position="167"/>
    </location>
</feature>